<name>A0A5N0UN49_9PSEU</name>
<gene>
    <name evidence="4" type="ORF">FPZ12_038830</name>
</gene>
<proteinExistence type="predicted"/>
<keyword evidence="3" id="KW-1133">Transmembrane helix</keyword>
<dbReference type="Proteomes" id="UP000319769">
    <property type="component" value="Unassembled WGS sequence"/>
</dbReference>
<keyword evidence="2 3" id="KW-0472">Membrane</keyword>
<evidence type="ECO:0000313" key="4">
    <source>
        <dbReference type="EMBL" id="KAA9151562.1"/>
    </source>
</evidence>
<feature type="transmembrane region" description="Helical" evidence="3">
    <location>
        <begin position="9"/>
        <end position="29"/>
    </location>
</feature>
<reference evidence="4" key="1">
    <citation type="submission" date="2019-09" db="EMBL/GenBank/DDBJ databases">
        <authorList>
            <person name="Teo W.F.A."/>
            <person name="Duangmal K."/>
        </authorList>
    </citation>
    <scope>NUCLEOTIDE SEQUENCE [LARGE SCALE GENOMIC DNA]</scope>
    <source>
        <strain evidence="4">K81G1</strain>
    </source>
</reference>
<protein>
    <recommendedName>
        <fullName evidence="6">Mce-associated membrane protein</fullName>
    </recommendedName>
</protein>
<organism evidence="4 5">
    <name type="scientific">Amycolatopsis acidicola</name>
    <dbReference type="NCBI Taxonomy" id="2596893"/>
    <lineage>
        <taxon>Bacteria</taxon>
        <taxon>Bacillati</taxon>
        <taxon>Actinomycetota</taxon>
        <taxon>Actinomycetes</taxon>
        <taxon>Pseudonocardiales</taxon>
        <taxon>Pseudonocardiaceae</taxon>
        <taxon>Amycolatopsis</taxon>
    </lineage>
</organism>
<keyword evidence="3" id="KW-0812">Transmembrane</keyword>
<sequence>MIKGRLPTWLGALAVVAVLVAGWFGWSWWSTAHDATELRARDRDAVLSAASDALVALNTVDYHNPEPAVDRWISVTTGQLGNSLSGDKKTQLDRATQSKTVAWASVDQAALTALDQNAGTARVIAVLDVHLGTNDAAPKDSRARLNAALTRTPQGWKVNSVQAAS</sequence>
<keyword evidence="5" id="KW-1185">Reference proteome</keyword>
<evidence type="ECO:0000256" key="1">
    <source>
        <dbReference type="ARBA" id="ARBA00004370"/>
    </source>
</evidence>
<dbReference type="GO" id="GO:0016020">
    <property type="term" value="C:membrane"/>
    <property type="evidence" value="ECO:0007669"/>
    <property type="project" value="UniProtKB-SubCell"/>
</dbReference>
<evidence type="ECO:0008006" key="6">
    <source>
        <dbReference type="Google" id="ProtNLM"/>
    </source>
</evidence>
<dbReference type="AlphaFoldDB" id="A0A5N0UN49"/>
<evidence type="ECO:0000313" key="5">
    <source>
        <dbReference type="Proteomes" id="UP000319769"/>
    </source>
</evidence>
<evidence type="ECO:0000256" key="3">
    <source>
        <dbReference type="SAM" id="Phobius"/>
    </source>
</evidence>
<dbReference type="PANTHER" id="PTHR37042">
    <property type="entry name" value="OUTER MEMBRANE PROTEIN RV1973"/>
    <property type="match status" value="1"/>
</dbReference>
<accession>A0A5N0UN49</accession>
<comment type="subcellular location">
    <subcellularLocation>
        <location evidence="1">Membrane</location>
    </subcellularLocation>
</comment>
<dbReference type="PANTHER" id="PTHR37042:SF4">
    <property type="entry name" value="OUTER MEMBRANE PROTEIN RV1973"/>
    <property type="match status" value="1"/>
</dbReference>
<comment type="caution">
    <text evidence="4">The sequence shown here is derived from an EMBL/GenBank/DDBJ whole genome shotgun (WGS) entry which is preliminary data.</text>
</comment>
<dbReference type="OrthoDB" id="3638080at2"/>
<evidence type="ECO:0000256" key="2">
    <source>
        <dbReference type="ARBA" id="ARBA00023136"/>
    </source>
</evidence>
<dbReference type="EMBL" id="VMNW02000100">
    <property type="protein sequence ID" value="KAA9151562.1"/>
    <property type="molecule type" value="Genomic_DNA"/>
</dbReference>